<organism evidence="1">
    <name type="scientific">Culex pipiens</name>
    <name type="common">House mosquito</name>
    <dbReference type="NCBI Taxonomy" id="7175"/>
    <lineage>
        <taxon>Eukaryota</taxon>
        <taxon>Metazoa</taxon>
        <taxon>Ecdysozoa</taxon>
        <taxon>Arthropoda</taxon>
        <taxon>Hexapoda</taxon>
        <taxon>Insecta</taxon>
        <taxon>Pterygota</taxon>
        <taxon>Neoptera</taxon>
        <taxon>Endopterygota</taxon>
        <taxon>Diptera</taxon>
        <taxon>Nematocera</taxon>
        <taxon>Culicoidea</taxon>
        <taxon>Culicidae</taxon>
        <taxon>Culicinae</taxon>
        <taxon>Culicini</taxon>
        <taxon>Culex</taxon>
        <taxon>Culex</taxon>
    </lineage>
</organism>
<name>A0A8D8FG69_CULPI</name>
<proteinExistence type="predicted"/>
<sequence>MRNTIVHHDVEPVVLAAHVDDQRQGISDAYRSRHPGPIRPVSVSDFHVALGRTQRKHYGISRCDLNVEKRKCYGFPKVIPILASHLEVLIKLFLDQWVVLHCHRVPHKVFRWVLPAVVAVGILPQCSAAVQLDQELVVVPARTVDVHAVRIVRVTRRIQQSTERSIEPNTNLHIVILAFRFNMLHPGVVEPVPPVVVPVPGIGTPSRVGLLLVGRWQPGVGRRLQRSQRDVTGGVRHVDDRLAAFMGERFARIVGTVDWLADDNALLSRASPFPLHFRRNRRRDRPAAGRGQCRGRDGCRQAVVRRLEQHGNDGGPRAGWILCRVR</sequence>
<protein>
    <submittedName>
        <fullName evidence="1">(northern house mosquito) hypothetical protein</fullName>
    </submittedName>
</protein>
<accession>A0A8D8FG69</accession>
<dbReference type="EMBL" id="HBUE01061621">
    <property type="protein sequence ID" value="CAG6468914.1"/>
    <property type="molecule type" value="Transcribed_RNA"/>
</dbReference>
<reference evidence="1" key="1">
    <citation type="submission" date="2021-05" db="EMBL/GenBank/DDBJ databases">
        <authorList>
            <person name="Alioto T."/>
            <person name="Alioto T."/>
            <person name="Gomez Garrido J."/>
        </authorList>
    </citation>
    <scope>NUCLEOTIDE SEQUENCE</scope>
</reference>
<evidence type="ECO:0000313" key="1">
    <source>
        <dbReference type="EMBL" id="CAG6468914.1"/>
    </source>
</evidence>
<dbReference type="AlphaFoldDB" id="A0A8D8FG69"/>